<feature type="binding site" evidence="8">
    <location>
        <position position="195"/>
    </location>
    <ligand>
        <name>Zn(2+)</name>
        <dbReference type="ChEBI" id="CHEBI:29105"/>
        <label>2</label>
    </ligand>
</feature>
<evidence type="ECO:0000256" key="6">
    <source>
        <dbReference type="ARBA" id="ARBA00061004"/>
    </source>
</evidence>
<dbReference type="GO" id="GO:0006260">
    <property type="term" value="P:DNA replication"/>
    <property type="evidence" value="ECO:0007669"/>
    <property type="project" value="UniProtKB-KW"/>
</dbReference>
<feature type="repeat" description="CXXCXGXG motif" evidence="8">
    <location>
        <begin position="152"/>
        <end position="159"/>
    </location>
</feature>
<dbReference type="Gene3D" id="2.60.260.20">
    <property type="entry name" value="Urease metallochaperone UreE, N-terminal domain"/>
    <property type="match status" value="2"/>
</dbReference>
<reference evidence="12 13" key="1">
    <citation type="journal article" date="2016" name="Nat. Commun.">
        <title>Thousands of microbial genomes shed light on interconnected biogeochemical processes in an aquifer system.</title>
        <authorList>
            <person name="Anantharaman K."/>
            <person name="Brown C.T."/>
            <person name="Hug L.A."/>
            <person name="Sharon I."/>
            <person name="Castelle C.J."/>
            <person name="Probst A.J."/>
            <person name="Thomas B.C."/>
            <person name="Singh A."/>
            <person name="Wilkins M.J."/>
            <person name="Karaoz U."/>
            <person name="Brodie E.L."/>
            <person name="Williams K.H."/>
            <person name="Hubbard S.S."/>
            <person name="Banfield J.F."/>
        </authorList>
    </citation>
    <scope>NUCLEOTIDE SEQUENCE [LARGE SCALE GENOMIC DNA]</scope>
</reference>
<dbReference type="NCBIfam" id="TIGR02349">
    <property type="entry name" value="DnaJ_bact"/>
    <property type="match status" value="1"/>
</dbReference>
<dbReference type="PANTHER" id="PTHR43096:SF52">
    <property type="entry name" value="DNAJ HOMOLOG 1, MITOCHONDRIAL-RELATED"/>
    <property type="match status" value="1"/>
</dbReference>
<sequence>MAKNYYEILGIDKKASKDDIKKQFRKLAHKYHPDKEGGDEAKFKEISEAYQTLSDDKKRSEYDMYGRAFAGGGNPGAGQGFNGFGAEGFDFSNFAGGQGFEFDLGDIFGDIFGGGRQQQKRGRDISVDIQISFEESIFGVERKILINKVGTCESCAGSGAEKGSKTKTCPTCNGKGKVHETRRSFLGSVSVNKICEACHGKGEIPEKACATCRGEGVRKKSEEIKIQIPSGIESGEMIRLSGKGEAVPGGQTGDLYIKVYVEAHKIWKREGADLRMDLNVKLTDALLGAEYNIKTLEGGDLQIKIPAGISFGEILRVKEKGVPIDGKHRGNLLIRVIINTPQKLTKKAQKLVEELKEEGV</sequence>
<dbReference type="SUPFAM" id="SSF46565">
    <property type="entry name" value="Chaperone J-domain"/>
    <property type="match status" value="1"/>
</dbReference>
<dbReference type="GO" id="GO:0051082">
    <property type="term" value="F:unfolded protein binding"/>
    <property type="evidence" value="ECO:0007669"/>
    <property type="project" value="UniProtKB-UniRule"/>
</dbReference>
<feature type="binding site" evidence="8">
    <location>
        <position position="209"/>
    </location>
    <ligand>
        <name>Zn(2+)</name>
        <dbReference type="ChEBI" id="CHEBI:29105"/>
        <label>1</label>
    </ligand>
</feature>
<evidence type="ECO:0000313" key="13">
    <source>
        <dbReference type="Proteomes" id="UP000177043"/>
    </source>
</evidence>
<feature type="repeat" description="CXXCXGXG motif" evidence="8">
    <location>
        <begin position="209"/>
        <end position="216"/>
    </location>
</feature>
<name>A0A1G2QE00_9BACT</name>
<dbReference type="CDD" id="cd10747">
    <property type="entry name" value="DnaJ_C"/>
    <property type="match status" value="1"/>
</dbReference>
<comment type="domain">
    <text evidence="8">The J domain is necessary and sufficient to stimulate DnaK ATPase activity. Zinc center 1 plays an important role in the autonomous, DnaK-independent chaperone activity of DnaJ. Zinc center 2 is essential for interaction with DnaK and for DnaJ activity.</text>
</comment>
<feature type="binding site" evidence="8">
    <location>
        <position position="172"/>
    </location>
    <ligand>
        <name>Zn(2+)</name>
        <dbReference type="ChEBI" id="CHEBI:29105"/>
        <label>2</label>
    </ligand>
</feature>
<dbReference type="Gene3D" id="1.10.287.110">
    <property type="entry name" value="DnaJ domain"/>
    <property type="match status" value="1"/>
</dbReference>
<dbReference type="InterPro" id="IPR001305">
    <property type="entry name" value="HSP_DnaJ_Cys-rich_dom"/>
</dbReference>
<dbReference type="NCBIfam" id="NF008035">
    <property type="entry name" value="PRK10767.1"/>
    <property type="match status" value="1"/>
</dbReference>
<evidence type="ECO:0000256" key="4">
    <source>
        <dbReference type="ARBA" id="ARBA00022833"/>
    </source>
</evidence>
<evidence type="ECO:0000259" key="11">
    <source>
        <dbReference type="PROSITE" id="PS51188"/>
    </source>
</evidence>
<feature type="binding site" evidence="8">
    <location>
        <position position="212"/>
    </location>
    <ligand>
        <name>Zn(2+)</name>
        <dbReference type="ChEBI" id="CHEBI:29105"/>
        <label>1</label>
    </ligand>
</feature>
<feature type="repeat" description="CXXCXGXG motif" evidence="8">
    <location>
        <begin position="169"/>
        <end position="176"/>
    </location>
</feature>
<comment type="caution">
    <text evidence="12">The sequence shown here is derived from an EMBL/GenBank/DDBJ whole genome shotgun (WGS) entry which is preliminary data.</text>
</comment>
<dbReference type="SUPFAM" id="SSF57938">
    <property type="entry name" value="DnaJ/Hsp40 cysteine-rich domain"/>
    <property type="match status" value="1"/>
</dbReference>
<dbReference type="GO" id="GO:0008270">
    <property type="term" value="F:zinc ion binding"/>
    <property type="evidence" value="ECO:0007669"/>
    <property type="project" value="UniProtKB-UniRule"/>
</dbReference>
<keyword evidence="5 8" id="KW-0143">Chaperone</keyword>
<comment type="similarity">
    <text evidence="6 8">Belongs to the DnaJ family.</text>
</comment>
<keyword evidence="1 8" id="KW-0479">Metal-binding</keyword>
<evidence type="ECO:0000259" key="10">
    <source>
        <dbReference type="PROSITE" id="PS50076"/>
    </source>
</evidence>
<keyword evidence="4 8" id="KW-0862">Zinc</keyword>
<keyword evidence="8" id="KW-0963">Cytoplasm</keyword>
<dbReference type="Pfam" id="PF00226">
    <property type="entry name" value="DnaJ"/>
    <property type="match status" value="1"/>
</dbReference>
<proteinExistence type="inferred from homology"/>
<feature type="binding site" evidence="8">
    <location>
        <position position="169"/>
    </location>
    <ligand>
        <name>Zn(2+)</name>
        <dbReference type="ChEBI" id="CHEBI:29105"/>
        <label>2</label>
    </ligand>
</feature>
<dbReference type="SMART" id="SM00271">
    <property type="entry name" value="DnaJ"/>
    <property type="match status" value="1"/>
</dbReference>
<dbReference type="EMBL" id="MHTJ01000003">
    <property type="protein sequence ID" value="OHA58633.1"/>
    <property type="molecule type" value="Genomic_DNA"/>
</dbReference>
<dbReference type="FunFam" id="2.60.260.20:FF:000013">
    <property type="entry name" value="DnaJ subfamily B member 11"/>
    <property type="match status" value="1"/>
</dbReference>
<comment type="subunit">
    <text evidence="8">Homodimer.</text>
</comment>
<dbReference type="Pfam" id="PF01556">
    <property type="entry name" value="DnaJ_C"/>
    <property type="match status" value="1"/>
</dbReference>
<dbReference type="CDD" id="cd06257">
    <property type="entry name" value="DnaJ"/>
    <property type="match status" value="1"/>
</dbReference>
<evidence type="ECO:0000256" key="8">
    <source>
        <dbReference type="HAMAP-Rule" id="MF_01152"/>
    </source>
</evidence>
<feature type="binding site" evidence="8">
    <location>
        <position position="152"/>
    </location>
    <ligand>
        <name>Zn(2+)</name>
        <dbReference type="ChEBI" id="CHEBI:29105"/>
        <label>1</label>
    </ligand>
</feature>
<dbReference type="AlphaFoldDB" id="A0A1G2QE00"/>
<dbReference type="GO" id="GO:0005524">
    <property type="term" value="F:ATP binding"/>
    <property type="evidence" value="ECO:0007669"/>
    <property type="project" value="InterPro"/>
</dbReference>
<dbReference type="GO" id="GO:0031072">
    <property type="term" value="F:heat shock protein binding"/>
    <property type="evidence" value="ECO:0007669"/>
    <property type="project" value="InterPro"/>
</dbReference>
<dbReference type="InterPro" id="IPR036410">
    <property type="entry name" value="HSP_DnaJ_Cys-rich_dom_sf"/>
</dbReference>
<dbReference type="GO" id="GO:0005737">
    <property type="term" value="C:cytoplasm"/>
    <property type="evidence" value="ECO:0007669"/>
    <property type="project" value="UniProtKB-SubCell"/>
</dbReference>
<evidence type="ECO:0000256" key="3">
    <source>
        <dbReference type="ARBA" id="ARBA00022771"/>
    </source>
</evidence>
<dbReference type="PROSITE" id="PS00636">
    <property type="entry name" value="DNAJ_1"/>
    <property type="match status" value="1"/>
</dbReference>
<dbReference type="CDD" id="cd10719">
    <property type="entry name" value="DnaJ_zf"/>
    <property type="match status" value="1"/>
</dbReference>
<dbReference type="PANTHER" id="PTHR43096">
    <property type="entry name" value="DNAJ HOMOLOG 1, MITOCHONDRIAL-RELATED"/>
    <property type="match status" value="1"/>
</dbReference>
<feature type="zinc finger region" description="CR-type" evidence="9">
    <location>
        <begin position="139"/>
        <end position="221"/>
    </location>
</feature>
<comment type="cofactor">
    <cofactor evidence="8">
        <name>Zn(2+)</name>
        <dbReference type="ChEBI" id="CHEBI:29105"/>
    </cofactor>
    <text evidence="8">Binds 2 Zn(2+) ions per monomer.</text>
</comment>
<dbReference type="PROSITE" id="PS51188">
    <property type="entry name" value="ZF_CR"/>
    <property type="match status" value="1"/>
</dbReference>
<protein>
    <recommendedName>
        <fullName evidence="7 8">Chaperone protein DnaJ</fullName>
    </recommendedName>
</protein>
<dbReference type="Pfam" id="PF00684">
    <property type="entry name" value="DnaJ_CXXCXGXG"/>
    <property type="match status" value="1"/>
</dbReference>
<evidence type="ECO:0000256" key="2">
    <source>
        <dbReference type="ARBA" id="ARBA00022737"/>
    </source>
</evidence>
<gene>
    <name evidence="8" type="primary">dnaJ</name>
    <name evidence="12" type="ORF">A2571_02595</name>
</gene>
<dbReference type="InterPro" id="IPR018253">
    <property type="entry name" value="DnaJ_domain_CS"/>
</dbReference>
<evidence type="ECO:0000256" key="1">
    <source>
        <dbReference type="ARBA" id="ARBA00022723"/>
    </source>
</evidence>
<keyword evidence="8" id="KW-0235">DNA replication</keyword>
<dbReference type="GO" id="GO:0042026">
    <property type="term" value="P:protein refolding"/>
    <property type="evidence" value="ECO:0007669"/>
    <property type="project" value="TreeGrafter"/>
</dbReference>
<dbReference type="SUPFAM" id="SSF49493">
    <property type="entry name" value="HSP40/DnaJ peptide-binding domain"/>
    <property type="match status" value="2"/>
</dbReference>
<accession>A0A1G2QE00</accession>
<feature type="repeat" description="CXXCXGXG motif" evidence="8">
    <location>
        <begin position="195"/>
        <end position="202"/>
    </location>
</feature>
<dbReference type="STRING" id="1802438.A2571_02595"/>
<evidence type="ECO:0000313" key="12">
    <source>
        <dbReference type="EMBL" id="OHA58633.1"/>
    </source>
</evidence>
<dbReference type="Gene3D" id="2.10.230.10">
    <property type="entry name" value="Heat shock protein DnaJ, cysteine-rich domain"/>
    <property type="match status" value="1"/>
</dbReference>
<feature type="binding site" evidence="8">
    <location>
        <position position="155"/>
    </location>
    <ligand>
        <name>Zn(2+)</name>
        <dbReference type="ChEBI" id="CHEBI:29105"/>
        <label>1</label>
    </ligand>
</feature>
<dbReference type="InterPro" id="IPR012724">
    <property type="entry name" value="DnaJ"/>
</dbReference>
<dbReference type="PRINTS" id="PR00625">
    <property type="entry name" value="JDOMAIN"/>
</dbReference>
<feature type="domain" description="J" evidence="10">
    <location>
        <begin position="4"/>
        <end position="66"/>
    </location>
</feature>
<keyword evidence="3 8" id="KW-0863">Zinc-finger</keyword>
<keyword evidence="8" id="KW-0346">Stress response</keyword>
<evidence type="ECO:0000256" key="5">
    <source>
        <dbReference type="ARBA" id="ARBA00023186"/>
    </source>
</evidence>
<dbReference type="InterPro" id="IPR001623">
    <property type="entry name" value="DnaJ_domain"/>
</dbReference>
<dbReference type="Proteomes" id="UP000177043">
    <property type="component" value="Unassembled WGS sequence"/>
</dbReference>
<feature type="binding site" evidence="8">
    <location>
        <position position="198"/>
    </location>
    <ligand>
        <name>Zn(2+)</name>
        <dbReference type="ChEBI" id="CHEBI:29105"/>
        <label>2</label>
    </ligand>
</feature>
<evidence type="ECO:0000256" key="9">
    <source>
        <dbReference type="PROSITE-ProRule" id="PRU00546"/>
    </source>
</evidence>
<dbReference type="HAMAP" id="MF_01152">
    <property type="entry name" value="DnaJ"/>
    <property type="match status" value="1"/>
</dbReference>
<dbReference type="PROSITE" id="PS50076">
    <property type="entry name" value="DNAJ_2"/>
    <property type="match status" value="1"/>
</dbReference>
<dbReference type="InterPro" id="IPR036869">
    <property type="entry name" value="J_dom_sf"/>
</dbReference>
<dbReference type="FunFam" id="2.10.230.10:FF:000002">
    <property type="entry name" value="Molecular chaperone DnaJ"/>
    <property type="match status" value="1"/>
</dbReference>
<dbReference type="GO" id="GO:0009408">
    <property type="term" value="P:response to heat"/>
    <property type="evidence" value="ECO:0007669"/>
    <property type="project" value="InterPro"/>
</dbReference>
<keyword evidence="2 8" id="KW-0677">Repeat</keyword>
<comment type="function">
    <text evidence="8">Participates actively in the response to hyperosmotic and heat shock by preventing the aggregation of stress-denatured proteins and by disaggregating proteins, also in an autonomous, DnaK-independent fashion. Unfolded proteins bind initially to DnaJ; upon interaction with the DnaJ-bound protein, DnaK hydrolyzes its bound ATP, resulting in the formation of a stable complex. GrpE releases ADP from DnaK; ATP binding to DnaK triggers the release of the substrate protein, thus completing the reaction cycle. Several rounds of ATP-dependent interactions between DnaJ, DnaK and GrpE are required for fully efficient folding. Also involved, together with DnaK and GrpE, in the DNA replication of plasmids through activation of initiation proteins.</text>
</comment>
<organism evidence="12 13">
    <name type="scientific">Candidatus Vogelbacteria bacterium RIFOXYD1_FULL_44_32</name>
    <dbReference type="NCBI Taxonomy" id="1802438"/>
    <lineage>
        <taxon>Bacteria</taxon>
        <taxon>Candidatus Vogeliibacteriota</taxon>
    </lineage>
</organism>
<comment type="subcellular location">
    <subcellularLocation>
        <location evidence="8">Cytoplasm</location>
    </subcellularLocation>
</comment>
<dbReference type="InterPro" id="IPR002939">
    <property type="entry name" value="DnaJ_C"/>
</dbReference>
<feature type="domain" description="CR-type" evidence="11">
    <location>
        <begin position="139"/>
        <end position="221"/>
    </location>
</feature>
<dbReference type="InterPro" id="IPR008971">
    <property type="entry name" value="HSP40/DnaJ_pept-bd"/>
</dbReference>
<evidence type="ECO:0000256" key="7">
    <source>
        <dbReference type="ARBA" id="ARBA00067609"/>
    </source>
</evidence>